<keyword evidence="2" id="KW-1185">Reference proteome</keyword>
<organism evidence="1 2">
    <name type="scientific">Phytoactinopolyspora mesophila</name>
    <dbReference type="NCBI Taxonomy" id="2650750"/>
    <lineage>
        <taxon>Bacteria</taxon>
        <taxon>Bacillati</taxon>
        <taxon>Actinomycetota</taxon>
        <taxon>Actinomycetes</taxon>
        <taxon>Jiangellales</taxon>
        <taxon>Jiangellaceae</taxon>
        <taxon>Phytoactinopolyspora</taxon>
    </lineage>
</organism>
<gene>
    <name evidence="1" type="ORF">F7O44_27215</name>
</gene>
<proteinExistence type="predicted"/>
<name>A0A7K3MBS5_9ACTN</name>
<accession>A0A7K3MBS5</accession>
<protein>
    <submittedName>
        <fullName evidence="1">Uncharacterized protein</fullName>
    </submittedName>
</protein>
<evidence type="ECO:0000313" key="2">
    <source>
        <dbReference type="Proteomes" id="UP000460435"/>
    </source>
</evidence>
<dbReference type="AlphaFoldDB" id="A0A7K3MBS5"/>
<evidence type="ECO:0000313" key="1">
    <source>
        <dbReference type="EMBL" id="NDL60771.1"/>
    </source>
</evidence>
<comment type="caution">
    <text evidence="1">The sequence shown here is derived from an EMBL/GenBank/DDBJ whole genome shotgun (WGS) entry which is preliminary data.</text>
</comment>
<sequence>MGKESKQSVSVFQVNPTVWAQALDLADGDGRRIEIRGEFDVVVHNEPLPPSKRMTYAAAE</sequence>
<dbReference type="Proteomes" id="UP000460435">
    <property type="component" value="Unassembled WGS sequence"/>
</dbReference>
<dbReference type="EMBL" id="WLZY01000014">
    <property type="protein sequence ID" value="NDL60771.1"/>
    <property type="molecule type" value="Genomic_DNA"/>
</dbReference>
<dbReference type="RefSeq" id="WP_162453477.1">
    <property type="nucleotide sequence ID" value="NZ_WLZY01000014.1"/>
</dbReference>
<reference evidence="1 2" key="1">
    <citation type="submission" date="2019-11" db="EMBL/GenBank/DDBJ databases">
        <authorList>
            <person name="Li X.-J."/>
            <person name="Feng X.-M."/>
        </authorList>
    </citation>
    <scope>NUCLEOTIDE SEQUENCE [LARGE SCALE GENOMIC DNA]</scope>
    <source>
        <strain evidence="1 2">XMNu-373</strain>
    </source>
</reference>